<proteinExistence type="predicted"/>
<dbReference type="InterPro" id="IPR029045">
    <property type="entry name" value="ClpP/crotonase-like_dom_sf"/>
</dbReference>
<gene>
    <name evidence="3" type="ORF">DVT68_17800</name>
</gene>
<protein>
    <submittedName>
        <fullName evidence="3">Uncharacterized protein</fullName>
    </submittedName>
</protein>
<feature type="compositionally biased region" description="Pro residues" evidence="1">
    <location>
        <begin position="24"/>
        <end position="33"/>
    </location>
</feature>
<sequence length="541" mass="59309">MTHMELPPRRDERIEPSWDRMLPPELPPRTPPPPRRESGYIVAHWRGELPLAYSYWCNGVLLGLALLFIETMMLALLREQHLSLTQGLVLSASWMAMRLAVSVWQVVGILRSAAASGSKWAVPVNILMVLTILGAVGKLPGEITTLQKIAHGAAEQRRLSNFTIAPDPSGAAILARGNIGVGYADAIADAFTAHPQIHRLVLDSLGGDVGNGLQLHDYLAAHPSIGVEVDHACVSACTLAFIGAAERIVSAHGTLGFHQMRSMIDSGASKQMVGDEQAHFMTLLSALGASPDFIRLAFAKQGDDYYAPNADSLFANHIITGLRLDDRVVNAAQWRTEQFLYSFNQHDHSRAMGQALALIRQQWPAIYDAWVARDLRIEQEPDQTQRMADYNTSTWRALHAARSAAMRTVTADHVRRFAMERRALLNRIRDRVSADACGRYLSGVGFQSAHETDAVYQANGESYLHLLTDNDPSRAITINAALGERALSQVRAGVEQATPVTSGANYHPQLCRQQIALLDGLLGLSPLESDMALRRLFAGSD</sequence>
<dbReference type="AlphaFoldDB" id="A0A370K3J1"/>
<dbReference type="Proteomes" id="UP000254711">
    <property type="component" value="Unassembled WGS sequence"/>
</dbReference>
<evidence type="ECO:0000313" key="3">
    <source>
        <dbReference type="EMBL" id="RDI97211.1"/>
    </source>
</evidence>
<dbReference type="Gene3D" id="3.90.226.10">
    <property type="entry name" value="2-enoyl-CoA Hydratase, Chain A, domain 1"/>
    <property type="match status" value="1"/>
</dbReference>
<evidence type="ECO:0000256" key="1">
    <source>
        <dbReference type="SAM" id="MobiDB-lite"/>
    </source>
</evidence>
<keyword evidence="2" id="KW-0472">Membrane</keyword>
<keyword evidence="2" id="KW-0812">Transmembrane</keyword>
<feature type="region of interest" description="Disordered" evidence="1">
    <location>
        <begin position="1"/>
        <end position="36"/>
    </location>
</feature>
<feature type="transmembrane region" description="Helical" evidence="2">
    <location>
        <begin position="53"/>
        <end position="76"/>
    </location>
</feature>
<accession>A0A370K3J1</accession>
<dbReference type="OrthoDB" id="5935280at2"/>
<organism evidence="3 4">
    <name type="scientific">Dyella solisilvae</name>
    <dbReference type="NCBI Taxonomy" id="1920168"/>
    <lineage>
        <taxon>Bacteria</taxon>
        <taxon>Pseudomonadati</taxon>
        <taxon>Pseudomonadota</taxon>
        <taxon>Gammaproteobacteria</taxon>
        <taxon>Lysobacterales</taxon>
        <taxon>Rhodanobacteraceae</taxon>
        <taxon>Dyella</taxon>
    </lineage>
</organism>
<evidence type="ECO:0000256" key="2">
    <source>
        <dbReference type="SAM" id="Phobius"/>
    </source>
</evidence>
<feature type="compositionally biased region" description="Basic and acidic residues" evidence="1">
    <location>
        <begin position="1"/>
        <end position="18"/>
    </location>
</feature>
<dbReference type="SUPFAM" id="SSF52096">
    <property type="entry name" value="ClpP/crotonase"/>
    <property type="match status" value="1"/>
</dbReference>
<comment type="caution">
    <text evidence="3">The sequence shown here is derived from an EMBL/GenBank/DDBJ whole genome shotgun (WGS) entry which is preliminary data.</text>
</comment>
<reference evidence="3 4" key="1">
    <citation type="submission" date="2018-07" db="EMBL/GenBank/DDBJ databases">
        <title>Dyella solisilvae sp. nov., isolated from the pine and broad-leaved mixed forest soil.</title>
        <authorList>
            <person name="Gao Z."/>
            <person name="Qiu L."/>
        </authorList>
    </citation>
    <scope>NUCLEOTIDE SEQUENCE [LARGE SCALE GENOMIC DNA]</scope>
    <source>
        <strain evidence="3 4">DHG54</strain>
    </source>
</reference>
<evidence type="ECO:0000313" key="4">
    <source>
        <dbReference type="Proteomes" id="UP000254711"/>
    </source>
</evidence>
<keyword evidence="4" id="KW-1185">Reference proteome</keyword>
<dbReference type="EMBL" id="QQSY01000006">
    <property type="protein sequence ID" value="RDI97211.1"/>
    <property type="molecule type" value="Genomic_DNA"/>
</dbReference>
<keyword evidence="2" id="KW-1133">Transmembrane helix</keyword>
<name>A0A370K3J1_9GAMM</name>
<dbReference type="RefSeq" id="WP_114826547.1">
    <property type="nucleotide sequence ID" value="NZ_QQSY01000006.1"/>
</dbReference>